<feature type="transmembrane region" description="Helical" evidence="1">
    <location>
        <begin position="14"/>
        <end position="33"/>
    </location>
</feature>
<reference evidence="2" key="1">
    <citation type="submission" date="2018-10" db="EMBL/GenBank/DDBJ databases">
        <title>Hidden diversity of soil giant viruses.</title>
        <authorList>
            <person name="Schulz F."/>
            <person name="Alteio L."/>
            <person name="Goudeau D."/>
            <person name="Ryan E.M."/>
            <person name="Malmstrom R.R."/>
            <person name="Blanchard J."/>
            <person name="Woyke T."/>
        </authorList>
    </citation>
    <scope>NUCLEOTIDE SEQUENCE</scope>
    <source>
        <strain evidence="2">HAV1</strain>
    </source>
</reference>
<evidence type="ECO:0000256" key="1">
    <source>
        <dbReference type="SAM" id="Phobius"/>
    </source>
</evidence>
<sequence length="112" mass="12353">MAAAQVIVRSVRPIMGTIGTSIFIGNFLVGSALDQKVAAPKGDFYNFKYALGKGFLAGITAPLFLGYVGTKWAFMPGSYLLHNETNTKFNKNGLVPYIFPGYLERHREFTKI</sequence>
<organism evidence="2">
    <name type="scientific">Harvfovirus sp</name>
    <dbReference type="NCBI Taxonomy" id="2487768"/>
    <lineage>
        <taxon>Viruses</taxon>
        <taxon>Varidnaviria</taxon>
        <taxon>Bamfordvirae</taxon>
        <taxon>Nucleocytoviricota</taxon>
        <taxon>Megaviricetes</taxon>
        <taxon>Imitervirales</taxon>
        <taxon>Mimiviridae</taxon>
        <taxon>Klosneuvirinae</taxon>
    </lineage>
</organism>
<keyword evidence="1" id="KW-0472">Membrane</keyword>
<gene>
    <name evidence="2" type="ORF">Harvfovirus5_14</name>
</gene>
<dbReference type="EMBL" id="MK072247">
    <property type="protein sequence ID" value="AYV80710.1"/>
    <property type="molecule type" value="Genomic_DNA"/>
</dbReference>
<keyword evidence="1" id="KW-0812">Transmembrane</keyword>
<proteinExistence type="predicted"/>
<name>A0A3G5A0Q4_9VIRU</name>
<feature type="transmembrane region" description="Helical" evidence="1">
    <location>
        <begin position="54"/>
        <end position="74"/>
    </location>
</feature>
<keyword evidence="1" id="KW-1133">Transmembrane helix</keyword>
<evidence type="ECO:0000313" key="2">
    <source>
        <dbReference type="EMBL" id="AYV80710.1"/>
    </source>
</evidence>
<accession>A0A3G5A0Q4</accession>
<protein>
    <submittedName>
        <fullName evidence="2">Uncharacterized protein</fullName>
    </submittedName>
</protein>